<dbReference type="InterPro" id="IPR012337">
    <property type="entry name" value="RNaseH-like_sf"/>
</dbReference>
<gene>
    <name evidence="2" type="ORF">CCMP2556_LOCUS52545</name>
</gene>
<dbReference type="EMBL" id="CAXAMN010027883">
    <property type="protein sequence ID" value="CAK9113546.1"/>
    <property type="molecule type" value="Genomic_DNA"/>
</dbReference>
<dbReference type="InterPro" id="IPR002562">
    <property type="entry name" value="3'-5'_exonuclease_dom"/>
</dbReference>
<evidence type="ECO:0000313" key="2">
    <source>
        <dbReference type="EMBL" id="CAK9113546.1"/>
    </source>
</evidence>
<evidence type="ECO:0000259" key="1">
    <source>
        <dbReference type="Pfam" id="PF01612"/>
    </source>
</evidence>
<dbReference type="SUPFAM" id="SSF53098">
    <property type="entry name" value="Ribonuclease H-like"/>
    <property type="match status" value="1"/>
</dbReference>
<reference evidence="2 3" key="1">
    <citation type="submission" date="2024-02" db="EMBL/GenBank/DDBJ databases">
        <authorList>
            <person name="Chen Y."/>
            <person name="Shah S."/>
            <person name="Dougan E. K."/>
            <person name="Thang M."/>
            <person name="Chan C."/>
        </authorList>
    </citation>
    <scope>NUCLEOTIDE SEQUENCE [LARGE SCALE GENOMIC DNA]</scope>
</reference>
<sequence>MHRCARPSLLVRPTCALESLRCPGFAASTRWYRRHLWKSEFPSDLPPALRQHAAIIRHAAPEVSPHKAVFTIHASQRIWEIAIDLCARRAINDLAANIIYRALAALDCTDWQEYIRRQEDFRQDLFTACSNLFEVHHVHEGAECIFGVLNESTLRSISPVMKTSKRQLLKNWVVDIIEEWVLLHQESFSRISATKLLEVVGPAAFVQLIPRLGIGVHALQPDDLEVLFHHLTEDCRDMFGAIRIGLSFLPLESLMEPQGGSGWSLRRVLKMIEERRSEHGLRFFLAHLPVELLMQALSVLRERDLDTGLSRNPWSFSASLCIEADFRTGRPMLPNLPAVWPMHAPSMQARPALAPIDEDEEVPKRQRMWLTDGEFMPIWMTRRRPKPLAGLAPPSRLRDSSWPQLAFDPHLALAEDREERGCRSVDAYQVLAQAEASNDVALWEPSSMEESNLLRQAEALPSPSATLPLDAIHFVDSAQGLSHVLTFFQQAAPEYIGIDLEWSDPQPVSIIQIATPSRAFVLDCVNRTPLYMAVLHCLVEYLLKRESITKLFFGFPHDLGLRRPQHNGYLYSSSAFSSKDLIRLNMLFGPFGRTFGSRDYLASVLDLYMQRVRRIDVKKPRAEDTPLGREMLMGEALKADDLEKIGRLGEDPLPPYPLEEHSEQVFTVGGHQSLSRLVNTYLGESLSKQYRVSNWNFRPLSTVQVIYAATDAHVLLRLEAAMRKQQVLPQRTWGVAYRDKHQPAWWRSEPDSSSHAKEILSCPRFIVLSVDFR</sequence>
<dbReference type="Proteomes" id="UP001642484">
    <property type="component" value="Unassembled WGS sequence"/>
</dbReference>
<dbReference type="InterPro" id="IPR036397">
    <property type="entry name" value="RNaseH_sf"/>
</dbReference>
<comment type="caution">
    <text evidence="2">The sequence shown here is derived from an EMBL/GenBank/DDBJ whole genome shotgun (WGS) entry which is preliminary data.</text>
</comment>
<organism evidence="2 3">
    <name type="scientific">Durusdinium trenchii</name>
    <dbReference type="NCBI Taxonomy" id="1381693"/>
    <lineage>
        <taxon>Eukaryota</taxon>
        <taxon>Sar</taxon>
        <taxon>Alveolata</taxon>
        <taxon>Dinophyceae</taxon>
        <taxon>Suessiales</taxon>
        <taxon>Symbiodiniaceae</taxon>
        <taxon>Durusdinium</taxon>
    </lineage>
</organism>
<dbReference type="Pfam" id="PF01612">
    <property type="entry name" value="DNA_pol_A_exo1"/>
    <property type="match status" value="1"/>
</dbReference>
<keyword evidence="3" id="KW-1185">Reference proteome</keyword>
<dbReference type="PANTHER" id="PTHR47765">
    <property type="entry name" value="3'-5' EXONUCLEASE DOMAIN-CONTAINING PROTEIN"/>
    <property type="match status" value="1"/>
</dbReference>
<dbReference type="InterPro" id="IPR052408">
    <property type="entry name" value="Exonuclease_MUT-7-like"/>
</dbReference>
<protein>
    <recommendedName>
        <fullName evidence="1">3'-5' exonuclease domain-containing protein</fullName>
    </recommendedName>
</protein>
<dbReference type="Gene3D" id="3.30.420.10">
    <property type="entry name" value="Ribonuclease H-like superfamily/Ribonuclease H"/>
    <property type="match status" value="1"/>
</dbReference>
<proteinExistence type="predicted"/>
<feature type="domain" description="3'-5' exonuclease" evidence="1">
    <location>
        <begin position="641"/>
        <end position="725"/>
    </location>
</feature>
<dbReference type="PANTHER" id="PTHR47765:SF2">
    <property type="entry name" value="EXONUCLEASE MUT-7 HOMOLOG"/>
    <property type="match status" value="1"/>
</dbReference>
<evidence type="ECO:0000313" key="3">
    <source>
        <dbReference type="Proteomes" id="UP001642484"/>
    </source>
</evidence>
<accession>A0ABP0SMB2</accession>
<name>A0ABP0SMB2_9DINO</name>